<keyword evidence="2" id="KW-0472">Membrane</keyword>
<accession>A0A2T0T6K0</accession>
<dbReference type="RefSeq" id="WP_106188351.1">
    <property type="nucleotide sequence ID" value="NZ_PVTF01000005.1"/>
</dbReference>
<protein>
    <submittedName>
        <fullName evidence="3">Uncharacterized protein</fullName>
    </submittedName>
</protein>
<dbReference type="EMBL" id="PVTF01000005">
    <property type="protein sequence ID" value="PRY41303.1"/>
    <property type="molecule type" value="Genomic_DNA"/>
</dbReference>
<name>A0A2T0T6K0_9PSEU</name>
<feature type="compositionally biased region" description="Basic and acidic residues" evidence="1">
    <location>
        <begin position="172"/>
        <end position="184"/>
    </location>
</feature>
<keyword evidence="4" id="KW-1185">Reference proteome</keyword>
<evidence type="ECO:0000313" key="3">
    <source>
        <dbReference type="EMBL" id="PRY41303.1"/>
    </source>
</evidence>
<proteinExistence type="predicted"/>
<sequence length="309" mass="33745">MRGDGEDQVTAITAARSCAVTALGTVFSRDITGLSERDLHDNWQAEIAKTPTVTPHGWYAPPPAGMSVLVGAPPDYRRANFTSLRDHAKWPRPDKFATRDSLLFVYCSPVDRRTAMLGDFQATLYGGDVAEVQDHITVALEVTLDAVAYAEVGMEYRELYDHAVAAMRRREVTNDTHSSTDRSGDTNIGHTVPWFGAEPEDAVRAALRDEDHLALAAAMSGARRFLTERQRARIGCDEAFTVEPQITSRRGVLASFHFIVVFTGGAKLVLAGLSPLFARFDMARYLPGELTAAVAEHDRQAQSGVPPSA</sequence>
<gene>
    <name evidence="3" type="ORF">CLV43_10561</name>
</gene>
<dbReference type="AlphaFoldDB" id="A0A2T0T6K0"/>
<evidence type="ECO:0000256" key="2">
    <source>
        <dbReference type="SAM" id="Phobius"/>
    </source>
</evidence>
<evidence type="ECO:0000313" key="4">
    <source>
        <dbReference type="Proteomes" id="UP000239494"/>
    </source>
</evidence>
<dbReference type="Proteomes" id="UP000239494">
    <property type="component" value="Unassembled WGS sequence"/>
</dbReference>
<evidence type="ECO:0000256" key="1">
    <source>
        <dbReference type="SAM" id="MobiDB-lite"/>
    </source>
</evidence>
<feature type="region of interest" description="Disordered" evidence="1">
    <location>
        <begin position="172"/>
        <end position="191"/>
    </location>
</feature>
<feature type="transmembrane region" description="Helical" evidence="2">
    <location>
        <begin position="256"/>
        <end position="278"/>
    </location>
</feature>
<keyword evidence="2" id="KW-1133">Transmembrane helix</keyword>
<reference evidence="3 4" key="1">
    <citation type="submission" date="2018-03" db="EMBL/GenBank/DDBJ databases">
        <title>Genomic Encyclopedia of Archaeal and Bacterial Type Strains, Phase II (KMG-II): from individual species to whole genera.</title>
        <authorList>
            <person name="Goeker M."/>
        </authorList>
    </citation>
    <scope>NUCLEOTIDE SEQUENCE [LARGE SCALE GENOMIC DNA]</scope>
    <source>
        <strain evidence="3 4">DSM 44720</strain>
    </source>
</reference>
<keyword evidence="2" id="KW-0812">Transmembrane</keyword>
<organism evidence="3 4">
    <name type="scientific">Umezawaea tangerina</name>
    <dbReference type="NCBI Taxonomy" id="84725"/>
    <lineage>
        <taxon>Bacteria</taxon>
        <taxon>Bacillati</taxon>
        <taxon>Actinomycetota</taxon>
        <taxon>Actinomycetes</taxon>
        <taxon>Pseudonocardiales</taxon>
        <taxon>Pseudonocardiaceae</taxon>
        <taxon>Umezawaea</taxon>
    </lineage>
</organism>
<comment type="caution">
    <text evidence="3">The sequence shown here is derived from an EMBL/GenBank/DDBJ whole genome shotgun (WGS) entry which is preliminary data.</text>
</comment>
<dbReference type="OrthoDB" id="9429427at2"/>